<keyword evidence="10" id="KW-0460">Magnesium</keyword>
<dbReference type="FunFam" id="3.30.70.1230:FF:000001">
    <property type="entry name" value="Adenylate cyclase"/>
    <property type="match status" value="1"/>
</dbReference>
<dbReference type="Gene3D" id="3.30.70.1230">
    <property type="entry name" value="Nucleotide cyclase"/>
    <property type="match status" value="2"/>
</dbReference>
<feature type="region of interest" description="Disordered" evidence="17">
    <location>
        <begin position="1539"/>
        <end position="1637"/>
    </location>
</feature>
<feature type="region of interest" description="Disordered" evidence="17">
    <location>
        <begin position="1147"/>
        <end position="1204"/>
    </location>
</feature>
<feature type="transmembrane region" description="Helical" evidence="18">
    <location>
        <begin position="153"/>
        <end position="173"/>
    </location>
</feature>
<feature type="domain" description="Guanylate cyclase" evidence="19">
    <location>
        <begin position="300"/>
        <end position="427"/>
    </location>
</feature>
<reference evidence="20" key="1">
    <citation type="submission" date="2022-08" db="UniProtKB">
        <authorList>
            <consortium name="EnsemblMetazoa"/>
        </authorList>
    </citation>
    <scope>IDENTIFICATION</scope>
    <source>
        <strain evidence="20">05x7-T-G4-1.051#20</strain>
    </source>
</reference>
<keyword evidence="14" id="KW-0325">Glycoprotein</keyword>
<dbReference type="GO" id="GO:0007189">
    <property type="term" value="P:adenylate cyclase-activating G protein-coupled receptor signaling pathway"/>
    <property type="evidence" value="ECO:0007669"/>
    <property type="project" value="TreeGrafter"/>
</dbReference>
<evidence type="ECO:0000313" key="21">
    <source>
        <dbReference type="Proteomes" id="UP000005408"/>
    </source>
</evidence>
<dbReference type="SMART" id="SM00044">
    <property type="entry name" value="CYCc"/>
    <property type="match status" value="2"/>
</dbReference>
<feature type="transmembrane region" description="Helical" evidence="18">
    <location>
        <begin position="616"/>
        <end position="639"/>
    </location>
</feature>
<keyword evidence="15 16" id="KW-0456">Lyase</keyword>
<dbReference type="OMA" id="INSIPRC"/>
<dbReference type="GO" id="GO:0005524">
    <property type="term" value="F:ATP binding"/>
    <property type="evidence" value="ECO:0007669"/>
    <property type="project" value="UniProtKB-KW"/>
</dbReference>
<evidence type="ECO:0000256" key="17">
    <source>
        <dbReference type="SAM" id="MobiDB-lite"/>
    </source>
</evidence>
<keyword evidence="6" id="KW-0479">Metal-binding</keyword>
<evidence type="ECO:0000256" key="14">
    <source>
        <dbReference type="ARBA" id="ARBA00023180"/>
    </source>
</evidence>
<feature type="region of interest" description="Disordered" evidence="17">
    <location>
        <begin position="1080"/>
        <end position="1130"/>
    </location>
</feature>
<dbReference type="GO" id="GO:0005886">
    <property type="term" value="C:plasma membrane"/>
    <property type="evidence" value="ECO:0007669"/>
    <property type="project" value="InterPro"/>
</dbReference>
<evidence type="ECO:0000256" key="10">
    <source>
        <dbReference type="ARBA" id="ARBA00022842"/>
    </source>
</evidence>
<dbReference type="GO" id="GO:0035556">
    <property type="term" value="P:intracellular signal transduction"/>
    <property type="evidence" value="ECO:0007669"/>
    <property type="project" value="InterPro"/>
</dbReference>
<feature type="transmembrane region" description="Helical" evidence="18">
    <location>
        <begin position="645"/>
        <end position="665"/>
    </location>
</feature>
<feature type="region of interest" description="Disordered" evidence="17">
    <location>
        <begin position="1493"/>
        <end position="1520"/>
    </location>
</feature>
<comment type="catalytic activity">
    <reaction evidence="1">
        <text>ATP = 3',5'-cyclic AMP + diphosphate</text>
        <dbReference type="Rhea" id="RHEA:15389"/>
        <dbReference type="ChEBI" id="CHEBI:30616"/>
        <dbReference type="ChEBI" id="CHEBI:33019"/>
        <dbReference type="ChEBI" id="CHEBI:58165"/>
        <dbReference type="EC" id="4.6.1.1"/>
    </reaction>
</comment>
<dbReference type="PROSITE" id="PS00452">
    <property type="entry name" value="GUANYLATE_CYCLASE_1"/>
    <property type="match status" value="2"/>
</dbReference>
<evidence type="ECO:0000256" key="6">
    <source>
        <dbReference type="ARBA" id="ARBA00022723"/>
    </source>
</evidence>
<feature type="transmembrane region" description="Helical" evidence="18">
    <location>
        <begin position="86"/>
        <end position="110"/>
    </location>
</feature>
<evidence type="ECO:0000256" key="12">
    <source>
        <dbReference type="ARBA" id="ARBA00022998"/>
    </source>
</evidence>
<evidence type="ECO:0000256" key="7">
    <source>
        <dbReference type="ARBA" id="ARBA00022737"/>
    </source>
</evidence>
<evidence type="ECO:0000256" key="16">
    <source>
        <dbReference type="RuleBase" id="RU000405"/>
    </source>
</evidence>
<feature type="compositionally biased region" description="Polar residues" evidence="17">
    <location>
        <begin position="1883"/>
        <end position="1902"/>
    </location>
</feature>
<feature type="transmembrane region" description="Helical" evidence="18">
    <location>
        <begin position="178"/>
        <end position="200"/>
    </location>
</feature>
<dbReference type="InterPro" id="IPR001054">
    <property type="entry name" value="A/G_cyclase"/>
</dbReference>
<evidence type="ECO:0000256" key="9">
    <source>
        <dbReference type="ARBA" id="ARBA00022840"/>
    </source>
</evidence>
<dbReference type="GO" id="GO:0046872">
    <property type="term" value="F:metal ion binding"/>
    <property type="evidence" value="ECO:0007669"/>
    <property type="project" value="UniProtKB-KW"/>
</dbReference>
<keyword evidence="12" id="KW-0115">cAMP biosynthesis</keyword>
<dbReference type="Pfam" id="PF06327">
    <property type="entry name" value="Adcy_cons_dom"/>
    <property type="match status" value="1"/>
</dbReference>
<feature type="region of interest" description="Disordered" evidence="17">
    <location>
        <begin position="1827"/>
        <end position="1902"/>
    </location>
</feature>
<feature type="transmembrane region" description="Helical" evidence="18">
    <location>
        <begin position="122"/>
        <end position="141"/>
    </location>
</feature>
<feature type="compositionally biased region" description="Pro residues" evidence="17">
    <location>
        <begin position="1598"/>
        <end position="1608"/>
    </location>
</feature>
<keyword evidence="11 18" id="KW-1133">Transmembrane helix</keyword>
<dbReference type="InterPro" id="IPR029787">
    <property type="entry name" value="Nucleotide_cyclase"/>
</dbReference>
<dbReference type="Pfam" id="PF00211">
    <property type="entry name" value="Guanylate_cyc"/>
    <property type="match status" value="2"/>
</dbReference>
<feature type="domain" description="Guanylate cyclase" evidence="19">
    <location>
        <begin position="878"/>
        <end position="1021"/>
    </location>
</feature>
<feature type="transmembrane region" description="Helical" evidence="18">
    <location>
        <begin position="731"/>
        <end position="750"/>
    </location>
</feature>
<accession>A0A8W8MHF9</accession>
<comment type="cofactor">
    <cofactor evidence="2">
        <name>Mg(2+)</name>
        <dbReference type="ChEBI" id="CHEBI:18420"/>
    </cofactor>
</comment>
<evidence type="ECO:0000256" key="8">
    <source>
        <dbReference type="ARBA" id="ARBA00022741"/>
    </source>
</evidence>
<dbReference type="Proteomes" id="UP000005408">
    <property type="component" value="Unassembled WGS sequence"/>
</dbReference>
<feature type="transmembrane region" description="Helical" evidence="18">
    <location>
        <begin position="206"/>
        <end position="227"/>
    </location>
</feature>
<feature type="compositionally biased region" description="Basic and acidic residues" evidence="17">
    <location>
        <begin position="1845"/>
        <end position="1856"/>
    </location>
</feature>
<feature type="region of interest" description="Disordered" evidence="17">
    <location>
        <begin position="1258"/>
        <end position="1283"/>
    </location>
</feature>
<keyword evidence="7" id="KW-0677">Repeat</keyword>
<organism evidence="20 21">
    <name type="scientific">Magallana gigas</name>
    <name type="common">Pacific oyster</name>
    <name type="synonym">Crassostrea gigas</name>
    <dbReference type="NCBI Taxonomy" id="29159"/>
    <lineage>
        <taxon>Eukaryota</taxon>
        <taxon>Metazoa</taxon>
        <taxon>Spiralia</taxon>
        <taxon>Lophotrochozoa</taxon>
        <taxon>Mollusca</taxon>
        <taxon>Bivalvia</taxon>
        <taxon>Autobranchia</taxon>
        <taxon>Pteriomorphia</taxon>
        <taxon>Ostreida</taxon>
        <taxon>Ostreoidea</taxon>
        <taxon>Ostreidae</taxon>
        <taxon>Magallana</taxon>
    </lineage>
</organism>
<feature type="region of interest" description="Disordered" evidence="17">
    <location>
        <begin position="1"/>
        <end position="24"/>
    </location>
</feature>
<evidence type="ECO:0000256" key="4">
    <source>
        <dbReference type="ARBA" id="ARBA00012201"/>
    </source>
</evidence>
<feature type="transmembrane region" description="Helical" evidence="18">
    <location>
        <begin position="58"/>
        <end position="80"/>
    </location>
</feature>
<keyword evidence="8" id="KW-0547">Nucleotide-binding</keyword>
<protein>
    <recommendedName>
        <fullName evidence="4">adenylate cyclase</fullName>
        <ecNumber evidence="4">4.6.1.1</ecNumber>
    </recommendedName>
</protein>
<dbReference type="CDD" id="cd07302">
    <property type="entry name" value="CHD"/>
    <property type="match status" value="2"/>
</dbReference>
<evidence type="ECO:0000256" key="2">
    <source>
        <dbReference type="ARBA" id="ARBA00001946"/>
    </source>
</evidence>
<evidence type="ECO:0000256" key="5">
    <source>
        <dbReference type="ARBA" id="ARBA00022692"/>
    </source>
</evidence>
<keyword evidence="21" id="KW-1185">Reference proteome</keyword>
<comment type="similarity">
    <text evidence="16">Belongs to the adenylyl cyclase class-4/guanylyl cyclase family.</text>
</comment>
<name>A0A8W8MHF9_MAGGI</name>
<feature type="compositionally biased region" description="Polar residues" evidence="17">
    <location>
        <begin position="1096"/>
        <end position="1130"/>
    </location>
</feature>
<dbReference type="InterPro" id="IPR009398">
    <property type="entry name" value="Adcy_conserved_dom"/>
</dbReference>
<feature type="compositionally biased region" description="Basic and acidic residues" evidence="17">
    <location>
        <begin position="1505"/>
        <end position="1519"/>
    </location>
</feature>
<keyword evidence="13 18" id="KW-0472">Membrane</keyword>
<dbReference type="PROSITE" id="PS50125">
    <property type="entry name" value="GUANYLATE_CYCLASE_2"/>
    <property type="match status" value="2"/>
</dbReference>
<dbReference type="EC" id="4.6.1.1" evidence="4"/>
<feature type="transmembrane region" description="Helical" evidence="18">
    <location>
        <begin position="685"/>
        <end position="711"/>
    </location>
</feature>
<sequence length="2058" mass="230318">MQNNSADETDPEMEGGPETKPLTKRKNLMKRRLSPYKFKSEELEKLYQRYIYNLQQSALRYTLGVFIILTATLSALEFAYIRDFTIYGLCHGIMCLIFIAMFILMLFFLFKYDCMREVHFRVVVHVILFFMVCFAVLSFPFDLDHPLAPRPTYTHADGVWQIVFVVFIIYSLVPLRTLLAVICGVIIPASHVVVCIVTKTENDSDWWRQLVANIILFVSVNVAGIFINNVTQRAQRKTFVDTRNCIAARKEIQQENEKLERLLLSVLPQHVASEVKDDITMRDNERQFHKIYIHHYEPVSILFADIVGFTKMSSQCTAQELVTVLNELFGSFDRLAKFYDCLRIKILGDCYYCVCGVPQPNEDHAKICVDMGLDMIDVIKMVCDRTDVALNMRVGLHTGRVLSGVLGLKKWQFDVWSNDVTLANQMESGGIPGRVHLTRETLRHLPEEYKVEPGNGGDRNAYLKERGIETFLITESPPRNTPGICMGRSNMIKAKKPSFRNTSRIVLRLMQIRFNAEIPFSDVLNPQSADTHRQEPGSKLSNFGYSVRDKIRKAFQGQSSRSPSKQQTTTESANKYISQALKARNLEKEKREQVNSFTLRFKSSFQEKQYQSTNDFAFSSSMICSLVMLICMAGMQTIILPRTLLLLILFLTTFCWIALVLILILSVKLKCTVFDIRKSSGLRLFIMLATIILIYSMSQVNIFCCRSSTLFEELTLNGLSGGGKMHLSCDYPQYIFLAGVLSFISVSVFLKLAAGIKFLLMAVMLAVYIVVMEITHRDIFETFDMANRHHVPTRVTGVVVLIVFMLTLYLQGRQQEWTSRIDFLWKSQATEEKIGMTEVQNNNKRILCNLLPAHVAAHFLDTSSKKTELYSQYYPKVGVFFASIPNFSNFYIELDANNQGMECLRVLNEIIVDFDELLNEPRFRAIDKIKTIGSTYMAAVGLMPDYKIQETRGSMSHYMEILVEFVLAMMDKMKVINENSYNDFQLKVGINVGPVVAGVIGAKKPQYDIWGNTVNVASRMESTGKPDLVQVTEDVYNVLHEKYEFQCRGVIKVKGKGDMVTYILVGRRRPCSILQTASSPRLSTAAIPNSPPLGVSPSSPNIPKSGSRLSAINGSPSINSMGNVSNSHVTGQSASGALIVRNPSAASLSSHESISRNESLRSQNRLPINFEPAKSMPTPPGSLNRKRRNSSDSPKYPARKPSANALSHCISGHISETESEVTYARMDSPELPAVHFMNVRTQNVLPLQNSMFDNLKTSPGTSEQPNDHFVRSLNSYPGHSSSRHPMNDLYATPIFEDETISVNSPLLPHSPPPQTRGGDHYKQIHRNISDSNIVGHHQSPSGIPRSTSSPCAYSMCNITSTSGIADPNDRTQHKEKYTAPHYASVQPIRKPTQMPVSQSKGPPVTKPCQVVSPTVPMVRPTPFVMAGAVPELRQSVKAAPGLQPRKVQNVPPVSPFGNPSFFNQSNNDRPDPSEIPEESRMMISNMLRELNQVVSPSNPNSRKSNRLDGSETSHNRNPSDDIFVTATYREPLSPQQAFHAPNQAGHQQGSSPHRKPPSPLHGSSQTFASPPRQSPMASPAKRSLFDRTKEEDSRCSISPPPPPIPPKPNLEGGRRVSRGSRASSTSSQSTLTPSPALVANIDGRTMSIMSSPEDEAFQQSESQPPPLPVRRMQPERASSQRTAEVKPNALVQRSNSSPRVRPRSLRNRKDTLTPVLYSDDDRESVSSKPFSEHSSVVLLQPIELKLSRPAYVKQLSCPADDCYTQYTRAFLANTDFMISNLDRNFSRSSDTIYSSFSHGPPTPKFPVLSSAASSSLTQLLQELAWEQPNKSNEYSSKHNRSQPFRTEETEVEDKLLNKSQSKGQTGQNSKRKPTRLPVPIKPKQNSAKDGSSKSPSAQNSFQVKRRGNFTMPVRPCKSLDYIPSDREDNASSAASSTCGSPKMTREYVDPYYQARIEEYLAGRNLLGLESLSLSSIASSSEMSKSDPALNMDSGSAAYESEYDNYRPGMTSDDDFFISDPVSDLDLLDELDIDHVTVSDHFSLDMPLPGLQKKRTTDV</sequence>
<dbReference type="FunFam" id="3.30.70.1230:FF:000014">
    <property type="entry name" value="adenylate cyclase type 9"/>
    <property type="match status" value="1"/>
</dbReference>
<keyword evidence="9" id="KW-0067">ATP-binding</keyword>
<feature type="region of interest" description="Disordered" evidence="17">
    <location>
        <begin position="1652"/>
        <end position="1728"/>
    </location>
</feature>
<dbReference type="GO" id="GO:0004016">
    <property type="term" value="F:adenylate cyclase activity"/>
    <property type="evidence" value="ECO:0007669"/>
    <property type="project" value="UniProtKB-EC"/>
</dbReference>
<dbReference type="EnsemblMetazoa" id="G32813.5">
    <property type="protein sequence ID" value="G32813.5:cds"/>
    <property type="gene ID" value="G32813"/>
</dbReference>
<dbReference type="SUPFAM" id="SSF55073">
    <property type="entry name" value="Nucleotide cyclase"/>
    <property type="match status" value="2"/>
</dbReference>
<feature type="compositionally biased region" description="Basic and acidic residues" evidence="17">
    <location>
        <begin position="1583"/>
        <end position="1594"/>
    </location>
</feature>
<evidence type="ECO:0000256" key="3">
    <source>
        <dbReference type="ARBA" id="ARBA00004141"/>
    </source>
</evidence>
<evidence type="ECO:0000256" key="13">
    <source>
        <dbReference type="ARBA" id="ARBA00023136"/>
    </source>
</evidence>
<dbReference type="OrthoDB" id="2107370at2759"/>
<keyword evidence="5 18" id="KW-0812">Transmembrane</keyword>
<evidence type="ECO:0000256" key="18">
    <source>
        <dbReference type="SAM" id="Phobius"/>
    </source>
</evidence>
<feature type="compositionally biased region" description="Polar residues" evidence="17">
    <location>
        <begin position="1272"/>
        <end position="1283"/>
    </location>
</feature>
<dbReference type="Pfam" id="PF16214">
    <property type="entry name" value="AC_N"/>
    <property type="match status" value="1"/>
</dbReference>
<feature type="region of interest" description="Disordered" evidence="17">
    <location>
        <begin position="1439"/>
        <end position="1476"/>
    </location>
</feature>
<feature type="transmembrane region" description="Helical" evidence="18">
    <location>
        <begin position="791"/>
        <end position="810"/>
    </location>
</feature>
<proteinExistence type="inferred from homology"/>
<dbReference type="PANTHER" id="PTHR45627:SF26">
    <property type="entry name" value="ADENYLATE CYCLASE TYPE 1"/>
    <property type="match status" value="1"/>
</dbReference>
<evidence type="ECO:0000256" key="15">
    <source>
        <dbReference type="ARBA" id="ARBA00023239"/>
    </source>
</evidence>
<feature type="compositionally biased region" description="Polar residues" evidence="17">
    <location>
        <begin position="1857"/>
        <end position="1868"/>
    </location>
</feature>
<feature type="compositionally biased region" description="Polar residues" evidence="17">
    <location>
        <begin position="1930"/>
        <end position="1939"/>
    </location>
</feature>
<evidence type="ECO:0000259" key="19">
    <source>
        <dbReference type="PROSITE" id="PS50125"/>
    </source>
</evidence>
<evidence type="ECO:0000256" key="11">
    <source>
        <dbReference type="ARBA" id="ARBA00022989"/>
    </source>
</evidence>
<comment type="subcellular location">
    <subcellularLocation>
        <location evidence="3">Membrane</location>
        <topology evidence="3">Multi-pass membrane protein</topology>
    </subcellularLocation>
</comment>
<evidence type="ECO:0000256" key="1">
    <source>
        <dbReference type="ARBA" id="ARBA00001593"/>
    </source>
</evidence>
<feature type="region of interest" description="Disordered" evidence="17">
    <location>
        <begin position="1920"/>
        <end position="1940"/>
    </location>
</feature>
<dbReference type="GO" id="GO:0006171">
    <property type="term" value="P:cAMP biosynthetic process"/>
    <property type="evidence" value="ECO:0007669"/>
    <property type="project" value="UniProtKB-KW"/>
</dbReference>
<dbReference type="InterPro" id="IPR032628">
    <property type="entry name" value="AC_N"/>
</dbReference>
<evidence type="ECO:0000313" key="20">
    <source>
        <dbReference type="EnsemblMetazoa" id="G32813.5:cds"/>
    </source>
</evidence>
<dbReference type="PANTHER" id="PTHR45627">
    <property type="entry name" value="ADENYLATE CYCLASE TYPE 1"/>
    <property type="match status" value="1"/>
</dbReference>
<feature type="compositionally biased region" description="Low complexity" evidence="17">
    <location>
        <begin position="1619"/>
        <end position="1634"/>
    </location>
</feature>
<dbReference type="InterPro" id="IPR018297">
    <property type="entry name" value="A/G_cyclase_CS"/>
</dbReference>